<dbReference type="AlphaFoldDB" id="A0A6M1S440"/>
<name>A0A6M1S440_9HYPH</name>
<reference evidence="1 2" key="1">
    <citation type="submission" date="2020-02" db="EMBL/GenBank/DDBJ databases">
        <title>Genome sequence of the type strain CCBAU10050 of Rhizobium daejeonense.</title>
        <authorList>
            <person name="Gao J."/>
            <person name="Sun J."/>
        </authorList>
    </citation>
    <scope>NUCLEOTIDE SEQUENCE [LARGE SCALE GENOMIC DNA]</scope>
    <source>
        <strain evidence="1 2">CCBAU10050</strain>
    </source>
</reference>
<comment type="caution">
    <text evidence="1">The sequence shown here is derived from an EMBL/GenBank/DDBJ whole genome shotgun (WGS) entry which is preliminary data.</text>
</comment>
<gene>
    <name evidence="1" type="ORF">G6N76_20010</name>
</gene>
<organism evidence="1 2">
    <name type="scientific">Rhizobium daejeonense</name>
    <dbReference type="NCBI Taxonomy" id="240521"/>
    <lineage>
        <taxon>Bacteria</taxon>
        <taxon>Pseudomonadati</taxon>
        <taxon>Pseudomonadota</taxon>
        <taxon>Alphaproteobacteria</taxon>
        <taxon>Hyphomicrobiales</taxon>
        <taxon>Rhizobiaceae</taxon>
        <taxon>Rhizobium/Agrobacterium group</taxon>
        <taxon>Rhizobium</taxon>
    </lineage>
</organism>
<protein>
    <submittedName>
        <fullName evidence="1">Uncharacterized protein</fullName>
    </submittedName>
</protein>
<keyword evidence="2" id="KW-1185">Reference proteome</keyword>
<evidence type="ECO:0000313" key="1">
    <source>
        <dbReference type="EMBL" id="NGO65959.1"/>
    </source>
</evidence>
<evidence type="ECO:0000313" key="2">
    <source>
        <dbReference type="Proteomes" id="UP000477849"/>
    </source>
</evidence>
<dbReference type="EMBL" id="JAAKZH010000008">
    <property type="protein sequence ID" value="NGO65959.1"/>
    <property type="molecule type" value="Genomic_DNA"/>
</dbReference>
<proteinExistence type="predicted"/>
<accession>A0A6M1S440</accession>
<dbReference type="Proteomes" id="UP000477849">
    <property type="component" value="Unassembled WGS sequence"/>
</dbReference>
<sequence length="88" mass="9848">MTDQLETPLCAIAVPPEYRRFAEAAALRFSYLYPSAKVVVDDSVSISADSNASVADITRDFKYALYRQKIYEEAQPLRTLLIESVMGP</sequence>
<dbReference type="RefSeq" id="WP_163897426.1">
    <property type="nucleotide sequence ID" value="NZ_CP048424.1"/>
</dbReference>